<dbReference type="SUPFAM" id="SSF117143">
    <property type="entry name" value="Flagellar hook protein flgE"/>
    <property type="match status" value="1"/>
</dbReference>
<dbReference type="InterPro" id="IPR037925">
    <property type="entry name" value="FlgE/F/G-like"/>
</dbReference>
<dbReference type="GO" id="GO:0009425">
    <property type="term" value="C:bacterial-type flagellum basal body"/>
    <property type="evidence" value="ECO:0007669"/>
    <property type="project" value="UniProtKB-SubCell"/>
</dbReference>
<comment type="function">
    <text evidence="5">A flexible structure which links the flagellar filament to the drive apparatus in the basal body.</text>
</comment>
<dbReference type="InterPro" id="IPR011491">
    <property type="entry name" value="FlgE_D2"/>
</dbReference>
<keyword evidence="4 5" id="KW-0975">Bacterial flagellum</keyword>
<evidence type="ECO:0000259" key="7">
    <source>
        <dbReference type="Pfam" id="PF06429"/>
    </source>
</evidence>
<evidence type="ECO:0000256" key="4">
    <source>
        <dbReference type="ARBA" id="ARBA00023143"/>
    </source>
</evidence>
<dbReference type="Pfam" id="PF00460">
    <property type="entry name" value="Flg_bb_rod"/>
    <property type="match status" value="1"/>
</dbReference>
<dbReference type="GO" id="GO:0009424">
    <property type="term" value="C:bacterial-type flagellum hook"/>
    <property type="evidence" value="ECO:0007669"/>
    <property type="project" value="TreeGrafter"/>
</dbReference>
<evidence type="ECO:0000256" key="2">
    <source>
        <dbReference type="ARBA" id="ARBA00009677"/>
    </source>
</evidence>
<reference evidence="10 11" key="1">
    <citation type="submission" date="2019-11" db="EMBL/GenBank/DDBJ databases">
        <title>Novel species isolated from a subtropical stream in China.</title>
        <authorList>
            <person name="Lu H."/>
        </authorList>
    </citation>
    <scope>NUCLEOTIDE SEQUENCE [LARGE SCALE GENOMIC DNA]</scope>
    <source>
        <strain evidence="10 11">FT92W</strain>
    </source>
</reference>
<keyword evidence="10" id="KW-0282">Flagellum</keyword>
<accession>A0A7X2LUV6</accession>
<gene>
    <name evidence="10" type="ORF">GJ700_24215</name>
</gene>
<feature type="domain" description="Flagellar hook protein FlgE/F/G-like D1" evidence="9">
    <location>
        <begin position="76"/>
        <end position="138"/>
    </location>
</feature>
<evidence type="ECO:0000256" key="3">
    <source>
        <dbReference type="ARBA" id="ARBA00019015"/>
    </source>
</evidence>
<evidence type="ECO:0000256" key="1">
    <source>
        <dbReference type="ARBA" id="ARBA00004117"/>
    </source>
</evidence>
<dbReference type="PANTHER" id="PTHR30435">
    <property type="entry name" value="FLAGELLAR PROTEIN"/>
    <property type="match status" value="1"/>
</dbReference>
<dbReference type="InterPro" id="IPR020013">
    <property type="entry name" value="Flagellar_FlgE/F/G"/>
</dbReference>
<dbReference type="InterPro" id="IPR053967">
    <property type="entry name" value="LlgE_F_G-like_D1"/>
</dbReference>
<evidence type="ECO:0000313" key="10">
    <source>
        <dbReference type="EMBL" id="MRV74821.1"/>
    </source>
</evidence>
<dbReference type="InterPro" id="IPR001444">
    <property type="entry name" value="Flag_bb_rod_N"/>
</dbReference>
<evidence type="ECO:0000259" key="6">
    <source>
        <dbReference type="Pfam" id="PF00460"/>
    </source>
</evidence>
<evidence type="ECO:0000259" key="9">
    <source>
        <dbReference type="Pfam" id="PF22692"/>
    </source>
</evidence>
<dbReference type="AlphaFoldDB" id="A0A7X2LUV6"/>
<feature type="domain" description="Flagellar hook protein FlgE D2" evidence="8">
    <location>
        <begin position="171"/>
        <end position="300"/>
    </location>
</feature>
<sequence length="419" mass="43400">MGFDIAMSGIQAINEQLGTISNNIANAGTFGFKSSRANFASQYAGDQASGTKIGSISQSIGTIGSTTQTGRGMDAAINGRGFFVVKDGLGAPQYTRVGIFDSDANGFLVDQSGRRVQGFAQEVGSTVLGPLGDLTVPAGQIAAVPTTKLSYTSNFSADWKVPAVAYTSPDPAASPAVTPDPSSYNMSRVSIAYDARGNQHSITQYFVRTDANTVTVHYSVDGDGTSTDFGTSTLTFKADGTLDQIDGNAVNTDPTPVHTLTIPADYKSTGAPELALSIDYMGGTLFAGEASTSVNKADGYGAGNFTGTEIDKDGSLIAKYSNGQRQTVGKIALATFPSETSLTPISDTSWSANLASGTPLYTTPGVGMAGALTTSALEQSNVDVTTELVGLMTAQRNYQANSKVLQTESTVLQSLMQAM</sequence>
<keyword evidence="10" id="KW-0966">Cell projection</keyword>
<organism evidence="10 11">
    <name type="scientific">Pseudoduganella rivuli</name>
    <dbReference type="NCBI Taxonomy" id="2666085"/>
    <lineage>
        <taxon>Bacteria</taxon>
        <taxon>Pseudomonadati</taxon>
        <taxon>Pseudomonadota</taxon>
        <taxon>Betaproteobacteria</taxon>
        <taxon>Burkholderiales</taxon>
        <taxon>Oxalobacteraceae</taxon>
        <taxon>Telluria group</taxon>
        <taxon>Pseudoduganella</taxon>
    </lineage>
</organism>
<dbReference type="Proteomes" id="UP000446768">
    <property type="component" value="Unassembled WGS sequence"/>
</dbReference>
<comment type="subcellular location">
    <subcellularLocation>
        <location evidence="1 5">Bacterial flagellum basal body</location>
    </subcellularLocation>
</comment>
<dbReference type="RefSeq" id="WP_154378749.1">
    <property type="nucleotide sequence ID" value="NZ_WKJJ01000016.1"/>
</dbReference>
<evidence type="ECO:0000313" key="11">
    <source>
        <dbReference type="Proteomes" id="UP000446768"/>
    </source>
</evidence>
<dbReference type="NCBIfam" id="TIGR03506">
    <property type="entry name" value="FlgEFG_subfam"/>
    <property type="match status" value="1"/>
</dbReference>
<dbReference type="Pfam" id="PF07559">
    <property type="entry name" value="FlgE_D2"/>
    <property type="match status" value="1"/>
</dbReference>
<dbReference type="InterPro" id="IPR010930">
    <property type="entry name" value="Flg_bb/hook_C_dom"/>
</dbReference>
<keyword evidence="11" id="KW-1185">Reference proteome</keyword>
<dbReference type="PANTHER" id="PTHR30435:SF1">
    <property type="entry name" value="FLAGELLAR HOOK PROTEIN FLGE"/>
    <property type="match status" value="1"/>
</dbReference>
<feature type="domain" description="Flagellar basal body rod protein N-terminal" evidence="6">
    <location>
        <begin position="4"/>
        <end position="33"/>
    </location>
</feature>
<proteinExistence type="inferred from homology"/>
<dbReference type="GO" id="GO:0071978">
    <property type="term" value="P:bacterial-type flagellum-dependent swarming motility"/>
    <property type="evidence" value="ECO:0007669"/>
    <property type="project" value="TreeGrafter"/>
</dbReference>
<dbReference type="Gene3D" id="2.60.98.20">
    <property type="entry name" value="Flagellar hook protein FlgE"/>
    <property type="match status" value="1"/>
</dbReference>
<evidence type="ECO:0000256" key="5">
    <source>
        <dbReference type="RuleBase" id="RU362116"/>
    </source>
</evidence>
<dbReference type="EMBL" id="WKJJ01000016">
    <property type="protein sequence ID" value="MRV74821.1"/>
    <property type="molecule type" value="Genomic_DNA"/>
</dbReference>
<protein>
    <recommendedName>
        <fullName evidence="3 5">Flagellar hook protein FlgE</fullName>
    </recommendedName>
</protein>
<evidence type="ECO:0000259" key="8">
    <source>
        <dbReference type="Pfam" id="PF07559"/>
    </source>
</evidence>
<dbReference type="GO" id="GO:0005829">
    <property type="term" value="C:cytosol"/>
    <property type="evidence" value="ECO:0007669"/>
    <property type="project" value="TreeGrafter"/>
</dbReference>
<comment type="similarity">
    <text evidence="2 5">Belongs to the flagella basal body rod proteins family.</text>
</comment>
<dbReference type="Pfam" id="PF06429">
    <property type="entry name" value="Flg_bbr_C"/>
    <property type="match status" value="1"/>
</dbReference>
<name>A0A7X2LUV6_9BURK</name>
<comment type="caution">
    <text evidence="10">The sequence shown here is derived from an EMBL/GenBank/DDBJ whole genome shotgun (WGS) entry which is preliminary data.</text>
</comment>
<dbReference type="InterPro" id="IPR037058">
    <property type="entry name" value="Falgellar_hook_FlgE_sf"/>
</dbReference>
<feature type="domain" description="Flagellar basal-body/hook protein C-terminal" evidence="7">
    <location>
        <begin position="375"/>
        <end position="417"/>
    </location>
</feature>
<keyword evidence="10" id="KW-0969">Cilium</keyword>
<dbReference type="Pfam" id="PF22692">
    <property type="entry name" value="LlgE_F_G_D1"/>
    <property type="match status" value="1"/>
</dbReference>